<evidence type="ECO:0000256" key="5">
    <source>
        <dbReference type="ARBA" id="ARBA00023077"/>
    </source>
</evidence>
<keyword evidence="5 9" id="KW-0798">TonB box</keyword>
<dbReference type="Proteomes" id="UP000295499">
    <property type="component" value="Unassembled WGS sequence"/>
</dbReference>
<sequence length="1196" mass="130156">MKKRFTRLLSCIYMLLFTVFAVSPAQAQQSEKTMTVEAALNAISKKYNTKFAYEHDVVQGKTTTAASLKAKNLEEALKQVLYPNNLLFLYVSDGNYTIVTRDQTLFSPNRANNPIAATNQDGIYITGRVVDENGKPLPGTSVKGNSSNSVAITDANGRFNLRLENGATLLGFSFIGYQNYSYPVTGSISNLVINMKPSAANQLEEVAVISTGLQKISKERSTGAAELITAEQLGKVQVPNLLYRLESMVPGVKVTINAGDNSFVYGNTRASINGGTRTRGASDYNFMVRGASTLQAESMPLVVVDGAITENDISSINPNDVETVTFLKDAAAASIWGTRAANGVMVITTKSGKIGQAPAISFSITGSVSNHPDLGYLRMMNSAQTIAYEQELVAKNVITAPSAGTPFSTPVADVTDLTFKLRAGTISQTAYNSLIAQYSARDSRAQIEDNLLRPATSQTYNFSVSGGSNASTYFYGASYSKEDPYAVGNSGSRLTVTLNNTFKLFKVATLTTNLKGAFLNYKNNGVSLNSLFNPSSATFMPYNQLIDDNGNRVSYSKRYYSGWVNTLYPSGFLNWGYNALDEIDNASNIQKDNNYSANFNLNVPIVKGLSANAFYNTERSFTTARNFYNENTYYYRDYINGFTPIPTTGRATNSLGLASGGGGIYNTANASTNNYTVRGQLNYDTTLGTDHQINAIAGSEIRQTQQGEGTSTLYGYNMGTGISRPVNFFTPYTTIAGYTSGIGGAANQQDKTRRYLSYYSNAAYTYKSRYTVSASVRYDDYNNFGVDRSFRATPLYSFGGKWDASRESFFKNVNWISNLSLKATYGVNGNISTTVYPFTYVALGSADGATGLPTASIISPANPELRWEKTYVSNLGLDFGFLKNRITGSVDVYRKHGKDLFYSFPISGTYGVTALTRNTSELNGKGVDLSLGGVFHTSDAWDVNGRLTYAYNNNTVIDTRFVPTSSFYASPAYSSLIAGYPTDKILVYRNAGLDATGMTLIYDQNGNKIAPNVNLNSLDALTYAGRRTAPHFGSYTQSVRFKEFTLMAVATYQFGSVFLKPTVAAYPSARTGTTYDLSGDVAKRWQKAGDEAITNVPGVAGTYATISLTRYQQSDINVLKGDYIRLRELSLSYRIPVQHISKSIKGANFAFAARNLGLLWTANKEGIDPDFTSGLNTTTLGLPATVSYNFSLNVNF</sequence>
<comment type="similarity">
    <text evidence="8 9">Belongs to the TonB-dependent receptor family.</text>
</comment>
<evidence type="ECO:0000259" key="11">
    <source>
        <dbReference type="Pfam" id="PF00593"/>
    </source>
</evidence>
<keyword evidence="3 8" id="KW-1134">Transmembrane beta strand</keyword>
<reference evidence="13 14" key="1">
    <citation type="submission" date="2019-03" db="EMBL/GenBank/DDBJ databases">
        <title>Genomic Encyclopedia of Archaeal and Bacterial Type Strains, Phase II (KMG-II): from individual species to whole genera.</title>
        <authorList>
            <person name="Goeker M."/>
        </authorList>
    </citation>
    <scope>NUCLEOTIDE SEQUENCE [LARGE SCALE GENOMIC DNA]</scope>
    <source>
        <strain evidence="13 14">DSM 19034</strain>
    </source>
</reference>
<dbReference type="InterPro" id="IPR036942">
    <property type="entry name" value="Beta-barrel_TonB_sf"/>
</dbReference>
<dbReference type="EMBL" id="SNWM01000001">
    <property type="protein sequence ID" value="TDO24541.1"/>
    <property type="molecule type" value="Genomic_DNA"/>
</dbReference>
<dbReference type="NCBIfam" id="TIGR04057">
    <property type="entry name" value="SusC_RagA_signa"/>
    <property type="match status" value="1"/>
</dbReference>
<dbReference type="OrthoDB" id="9768177at2"/>
<feature type="domain" description="TonB-dependent receptor-like beta-barrel" evidence="11">
    <location>
        <begin position="542"/>
        <end position="1037"/>
    </location>
</feature>
<dbReference type="SUPFAM" id="SSF49464">
    <property type="entry name" value="Carboxypeptidase regulatory domain-like"/>
    <property type="match status" value="1"/>
</dbReference>
<dbReference type="PROSITE" id="PS52016">
    <property type="entry name" value="TONB_DEPENDENT_REC_3"/>
    <property type="match status" value="1"/>
</dbReference>
<dbReference type="Gene3D" id="2.60.40.1120">
    <property type="entry name" value="Carboxypeptidase-like, regulatory domain"/>
    <property type="match status" value="1"/>
</dbReference>
<evidence type="ECO:0000256" key="9">
    <source>
        <dbReference type="RuleBase" id="RU003357"/>
    </source>
</evidence>
<dbReference type="InterPro" id="IPR000531">
    <property type="entry name" value="Beta-barrel_TonB"/>
</dbReference>
<dbReference type="NCBIfam" id="TIGR04056">
    <property type="entry name" value="OMP_RagA_SusC"/>
    <property type="match status" value="1"/>
</dbReference>
<dbReference type="GO" id="GO:0009279">
    <property type="term" value="C:cell outer membrane"/>
    <property type="evidence" value="ECO:0007669"/>
    <property type="project" value="UniProtKB-SubCell"/>
</dbReference>
<dbReference type="InterPro" id="IPR023996">
    <property type="entry name" value="TonB-dep_OMP_SusC/RagA"/>
</dbReference>
<keyword evidence="4 8" id="KW-0812">Transmembrane</keyword>
<dbReference type="Gene3D" id="2.40.170.20">
    <property type="entry name" value="TonB-dependent receptor, beta-barrel domain"/>
    <property type="match status" value="1"/>
</dbReference>
<dbReference type="Gene3D" id="2.170.130.10">
    <property type="entry name" value="TonB-dependent receptor, plug domain"/>
    <property type="match status" value="1"/>
</dbReference>
<dbReference type="Pfam" id="PF07715">
    <property type="entry name" value="Plug"/>
    <property type="match status" value="1"/>
</dbReference>
<keyword evidence="7 8" id="KW-0998">Cell outer membrane</keyword>
<evidence type="ECO:0000256" key="8">
    <source>
        <dbReference type="PROSITE-ProRule" id="PRU01360"/>
    </source>
</evidence>
<dbReference type="RefSeq" id="WP_133552618.1">
    <property type="nucleotide sequence ID" value="NZ_SNWM01000001.1"/>
</dbReference>
<evidence type="ECO:0000256" key="3">
    <source>
        <dbReference type="ARBA" id="ARBA00022452"/>
    </source>
</evidence>
<dbReference type="Pfam" id="PF00593">
    <property type="entry name" value="TonB_dep_Rec_b-barrel"/>
    <property type="match status" value="1"/>
</dbReference>
<evidence type="ECO:0000256" key="6">
    <source>
        <dbReference type="ARBA" id="ARBA00023136"/>
    </source>
</evidence>
<name>A0A4R6IQR4_9SPHI</name>
<keyword evidence="6 8" id="KW-0472">Membrane</keyword>
<dbReference type="InterPro" id="IPR037066">
    <property type="entry name" value="Plug_dom_sf"/>
</dbReference>
<evidence type="ECO:0000313" key="13">
    <source>
        <dbReference type="EMBL" id="TDO24541.1"/>
    </source>
</evidence>
<feature type="signal peptide" evidence="10">
    <location>
        <begin position="1"/>
        <end position="27"/>
    </location>
</feature>
<proteinExistence type="inferred from homology"/>
<keyword evidence="14" id="KW-1185">Reference proteome</keyword>
<evidence type="ECO:0000256" key="4">
    <source>
        <dbReference type="ARBA" id="ARBA00022692"/>
    </source>
</evidence>
<evidence type="ECO:0000256" key="10">
    <source>
        <dbReference type="SAM" id="SignalP"/>
    </source>
</evidence>
<evidence type="ECO:0000256" key="1">
    <source>
        <dbReference type="ARBA" id="ARBA00004571"/>
    </source>
</evidence>
<feature type="chain" id="PRO_5020958165" evidence="10">
    <location>
        <begin position="28"/>
        <end position="1196"/>
    </location>
</feature>
<dbReference type="InterPro" id="IPR012910">
    <property type="entry name" value="Plug_dom"/>
</dbReference>
<evidence type="ECO:0000256" key="2">
    <source>
        <dbReference type="ARBA" id="ARBA00022448"/>
    </source>
</evidence>
<dbReference type="AlphaFoldDB" id="A0A4R6IQR4"/>
<dbReference type="InterPro" id="IPR023997">
    <property type="entry name" value="TonB-dep_OMP_SusC/RagA_CS"/>
</dbReference>
<evidence type="ECO:0000259" key="12">
    <source>
        <dbReference type="Pfam" id="PF07715"/>
    </source>
</evidence>
<feature type="domain" description="TonB-dependent receptor plug" evidence="12">
    <location>
        <begin position="218"/>
        <end position="344"/>
    </location>
</feature>
<dbReference type="InterPro" id="IPR008969">
    <property type="entry name" value="CarboxyPept-like_regulatory"/>
</dbReference>
<dbReference type="SUPFAM" id="SSF56935">
    <property type="entry name" value="Porins"/>
    <property type="match status" value="1"/>
</dbReference>
<keyword evidence="10" id="KW-0732">Signal</keyword>
<accession>A0A4R6IQR4</accession>
<organism evidence="13 14">
    <name type="scientific">Pedobacter duraquae</name>
    <dbReference type="NCBI Taxonomy" id="425511"/>
    <lineage>
        <taxon>Bacteria</taxon>
        <taxon>Pseudomonadati</taxon>
        <taxon>Bacteroidota</taxon>
        <taxon>Sphingobacteriia</taxon>
        <taxon>Sphingobacteriales</taxon>
        <taxon>Sphingobacteriaceae</taxon>
        <taxon>Pedobacter</taxon>
    </lineage>
</organism>
<evidence type="ECO:0000313" key="14">
    <source>
        <dbReference type="Proteomes" id="UP000295499"/>
    </source>
</evidence>
<keyword evidence="2 8" id="KW-0813">Transport</keyword>
<dbReference type="Pfam" id="PF13715">
    <property type="entry name" value="CarbopepD_reg_2"/>
    <property type="match status" value="1"/>
</dbReference>
<comment type="subcellular location">
    <subcellularLocation>
        <location evidence="1 8">Cell outer membrane</location>
        <topology evidence="1 8">Multi-pass membrane protein</topology>
    </subcellularLocation>
</comment>
<evidence type="ECO:0000256" key="7">
    <source>
        <dbReference type="ARBA" id="ARBA00023237"/>
    </source>
</evidence>
<comment type="caution">
    <text evidence="13">The sequence shown here is derived from an EMBL/GenBank/DDBJ whole genome shotgun (WGS) entry which is preliminary data.</text>
</comment>
<protein>
    <submittedName>
        <fullName evidence="13">TonB-linked SusC/RagA family outer membrane protein</fullName>
    </submittedName>
</protein>
<dbReference type="InterPro" id="IPR039426">
    <property type="entry name" value="TonB-dep_rcpt-like"/>
</dbReference>
<gene>
    <name evidence="13" type="ORF">CLV32_0830</name>
</gene>